<evidence type="ECO:0000256" key="9">
    <source>
        <dbReference type="ARBA" id="ARBA00048453"/>
    </source>
</evidence>
<dbReference type="InterPro" id="IPR035902">
    <property type="entry name" value="Nuc_phospho_transferase"/>
</dbReference>
<dbReference type="InterPro" id="IPR036566">
    <property type="entry name" value="PYNP-like_C_sf"/>
</dbReference>
<reference evidence="12 13" key="1">
    <citation type="journal article" date="2019" name="Sci. Rep.">
        <title>Sulfobacillus thermotolerans: new insights into resistance and metabolic capacities of acidophilic chemolithotrophs.</title>
        <authorList>
            <person name="Panyushkina A.E."/>
            <person name="Babenko V.V."/>
            <person name="Nikitina A.S."/>
            <person name="Selezneva O.V."/>
            <person name="Tsaplina I.A."/>
            <person name="Letarova M.A."/>
            <person name="Kostryukova E.S."/>
            <person name="Letarov A.V."/>
        </authorList>
    </citation>
    <scope>NUCLEOTIDE SEQUENCE [LARGE SCALE GENOMIC DNA]</scope>
    <source>
        <strain evidence="12 13">Kr1</strain>
    </source>
</reference>
<dbReference type="NCBIfam" id="NF004490">
    <property type="entry name" value="PRK05820.1"/>
    <property type="match status" value="1"/>
</dbReference>
<dbReference type="InterPro" id="IPR017459">
    <property type="entry name" value="Glycosyl_Trfase_fam3_N_dom"/>
</dbReference>
<evidence type="ECO:0000256" key="7">
    <source>
        <dbReference type="ARBA" id="ARBA00022676"/>
    </source>
</evidence>
<dbReference type="SUPFAM" id="SSF52418">
    <property type="entry name" value="Nucleoside phosphorylase/phosphoribosyltransferase catalytic domain"/>
    <property type="match status" value="1"/>
</dbReference>
<dbReference type="InterPro" id="IPR036320">
    <property type="entry name" value="Glycosyl_Trfase_fam3_N_dom_sf"/>
</dbReference>
<keyword evidence="7" id="KW-0328">Glycosyltransferase</keyword>
<dbReference type="SUPFAM" id="SSF47648">
    <property type="entry name" value="Nucleoside phosphorylase/phosphoribosyltransferase N-terminal domain"/>
    <property type="match status" value="1"/>
</dbReference>
<dbReference type="PANTHER" id="PTHR10515">
    <property type="entry name" value="THYMIDINE PHOSPHORYLASE"/>
    <property type="match status" value="1"/>
</dbReference>
<keyword evidence="8" id="KW-0808">Transferase</keyword>
<comment type="catalytic activity">
    <reaction evidence="1">
        <text>2'-deoxyuridine + phosphate = 2-deoxy-alpha-D-ribose 1-phosphate + uracil</text>
        <dbReference type="Rhea" id="RHEA:22824"/>
        <dbReference type="ChEBI" id="CHEBI:16450"/>
        <dbReference type="ChEBI" id="CHEBI:17568"/>
        <dbReference type="ChEBI" id="CHEBI:43474"/>
        <dbReference type="ChEBI" id="CHEBI:57259"/>
        <dbReference type="EC" id="2.4.2.2"/>
    </reaction>
</comment>
<dbReference type="Gene3D" id="1.20.970.10">
    <property type="entry name" value="Transferase, Pyrimidine Nucleoside Phosphorylase, Chain C"/>
    <property type="match status" value="1"/>
</dbReference>
<dbReference type="EC" id="2.4.2.2" evidence="5"/>
<evidence type="ECO:0000256" key="2">
    <source>
        <dbReference type="ARBA" id="ARBA00003877"/>
    </source>
</evidence>
<comment type="function">
    <text evidence="2">Catalyzes phosphorolysis of the pyrimidine nucleosides uridine, thymidine and 2'-deoxyuridine with the formation of the corresponding pyrimidine base and ribose-1-phosphate.</text>
</comment>
<protein>
    <recommendedName>
        <fullName evidence="6">Pyrimidine-nucleoside phosphorylase</fullName>
        <ecNumber evidence="5">2.4.2.2</ecNumber>
    </recommendedName>
</protein>
<evidence type="ECO:0000256" key="6">
    <source>
        <dbReference type="ARBA" id="ARBA00014680"/>
    </source>
</evidence>
<accession>A0ABN5H461</accession>
<dbReference type="EMBL" id="CP019454">
    <property type="protein sequence ID" value="AUW95472.1"/>
    <property type="molecule type" value="Genomic_DNA"/>
</dbReference>
<feature type="domain" description="Pyrimidine nucleoside phosphorylase C-terminal" evidence="11">
    <location>
        <begin position="337"/>
        <end position="411"/>
    </location>
</feature>
<dbReference type="Gene3D" id="3.40.1030.10">
    <property type="entry name" value="Nucleoside phosphorylase/phosphoribosyltransferase catalytic domain"/>
    <property type="match status" value="1"/>
</dbReference>
<keyword evidence="13" id="KW-1185">Reference proteome</keyword>
<dbReference type="Pfam" id="PF02885">
    <property type="entry name" value="Glycos_trans_3N"/>
    <property type="match status" value="1"/>
</dbReference>
<dbReference type="SUPFAM" id="SSF54680">
    <property type="entry name" value="Pyrimidine nucleoside phosphorylase C-terminal domain"/>
    <property type="match status" value="1"/>
</dbReference>
<organism evidence="12 13">
    <name type="scientific">Sulfobacillus thermotolerans</name>
    <dbReference type="NCBI Taxonomy" id="338644"/>
    <lineage>
        <taxon>Bacteria</taxon>
        <taxon>Bacillati</taxon>
        <taxon>Bacillota</taxon>
        <taxon>Clostridia</taxon>
        <taxon>Eubacteriales</taxon>
        <taxon>Clostridiales Family XVII. Incertae Sedis</taxon>
        <taxon>Sulfobacillus</taxon>
    </lineage>
</organism>
<evidence type="ECO:0000256" key="1">
    <source>
        <dbReference type="ARBA" id="ARBA00001066"/>
    </source>
</evidence>
<dbReference type="NCBIfam" id="TIGR02644">
    <property type="entry name" value="Y_phosphoryl"/>
    <property type="match status" value="1"/>
</dbReference>
<evidence type="ECO:0000313" key="13">
    <source>
        <dbReference type="Proteomes" id="UP000325292"/>
    </source>
</evidence>
<dbReference type="PROSITE" id="PS00647">
    <property type="entry name" value="THYMID_PHOSPHORYLASE"/>
    <property type="match status" value="1"/>
</dbReference>
<dbReference type="Proteomes" id="UP000325292">
    <property type="component" value="Chromosome"/>
</dbReference>
<gene>
    <name evidence="12" type="ORF">BXT84_07565</name>
</gene>
<dbReference type="InterPro" id="IPR013102">
    <property type="entry name" value="PYNP_C"/>
</dbReference>
<sequence length="428" mass="45038">MPQLIAKTRDGIALSREEIQALIAGVVNGDWPDYQLSAWLMAAYLKGLTDRETFELTGAMAESGGPIPEPLGLVDKHSTGGVGDKTTLVLAPLVASLGLPIAKMSGRGLGHTGGTLDKLESIPGFRVDLPPDTIRAQVEKIGVAVVAQSSSLAPADKRLYALRDVTATVDSIPLIASSIMSKKLASGTRHMVLDVKVGNGAFMTTLDRARELAQLMVKIGAFHQRHVTAILTTMNEPLGWAVGNAIEVNEAVACLKGQGPSDLRTLVIALAAALDQSVNGTDADTAHARASQALDSGKAWEVFVRWIQAQGGDPRSIEQPLPLAPVTAEVRAPNPGWISSIQTQALGEVALELGAGRHELGEQVDFGVGLECFAKIGQHFDQGELVARIYARTPLAAENAIAGVQQAFSWSASQIPAPALILDRIASA</sequence>
<evidence type="ECO:0000256" key="5">
    <source>
        <dbReference type="ARBA" id="ARBA00011889"/>
    </source>
</evidence>
<comment type="catalytic activity">
    <reaction evidence="10">
        <text>thymidine + phosphate = 2-deoxy-alpha-D-ribose 1-phosphate + thymine</text>
        <dbReference type="Rhea" id="RHEA:16037"/>
        <dbReference type="ChEBI" id="CHEBI:17748"/>
        <dbReference type="ChEBI" id="CHEBI:17821"/>
        <dbReference type="ChEBI" id="CHEBI:43474"/>
        <dbReference type="ChEBI" id="CHEBI:57259"/>
        <dbReference type="EC" id="2.4.2.2"/>
    </reaction>
</comment>
<dbReference type="Pfam" id="PF07831">
    <property type="entry name" value="PYNP_C"/>
    <property type="match status" value="1"/>
</dbReference>
<dbReference type="InterPro" id="IPR000312">
    <property type="entry name" value="Glycosyl_Trfase_fam3"/>
</dbReference>
<evidence type="ECO:0000256" key="8">
    <source>
        <dbReference type="ARBA" id="ARBA00022679"/>
    </source>
</evidence>
<dbReference type="InterPro" id="IPR000053">
    <property type="entry name" value="Thymidine/pyrmidine_PPase"/>
</dbReference>
<evidence type="ECO:0000256" key="10">
    <source>
        <dbReference type="ARBA" id="ARBA00048525"/>
    </source>
</evidence>
<name>A0ABN5H461_9FIRM</name>
<comment type="similarity">
    <text evidence="3">Belongs to the thymidine/pyrimidine-nucleoside phosphorylase family.</text>
</comment>
<dbReference type="PIRSF" id="PIRSF000478">
    <property type="entry name" value="TP_PyNP"/>
    <property type="match status" value="1"/>
</dbReference>
<proteinExistence type="inferred from homology"/>
<comment type="catalytic activity">
    <reaction evidence="9">
        <text>uridine + phosphate = alpha-D-ribose 1-phosphate + uracil</text>
        <dbReference type="Rhea" id="RHEA:24388"/>
        <dbReference type="ChEBI" id="CHEBI:16704"/>
        <dbReference type="ChEBI" id="CHEBI:17568"/>
        <dbReference type="ChEBI" id="CHEBI:43474"/>
        <dbReference type="ChEBI" id="CHEBI:57720"/>
        <dbReference type="EC" id="2.4.2.2"/>
    </reaction>
</comment>
<dbReference type="PANTHER" id="PTHR10515:SF0">
    <property type="entry name" value="THYMIDINE PHOSPHORYLASE"/>
    <property type="match status" value="1"/>
</dbReference>
<evidence type="ECO:0000259" key="11">
    <source>
        <dbReference type="SMART" id="SM00941"/>
    </source>
</evidence>
<comment type="subunit">
    <text evidence="4">Homodimer.</text>
</comment>
<dbReference type="InterPro" id="IPR018090">
    <property type="entry name" value="Pyrmidine_PPas_bac/euk"/>
</dbReference>
<dbReference type="SMART" id="SM00941">
    <property type="entry name" value="PYNP_C"/>
    <property type="match status" value="1"/>
</dbReference>
<evidence type="ECO:0000256" key="4">
    <source>
        <dbReference type="ARBA" id="ARBA00011738"/>
    </source>
</evidence>
<evidence type="ECO:0000313" key="12">
    <source>
        <dbReference type="EMBL" id="AUW95472.1"/>
    </source>
</evidence>
<dbReference type="Pfam" id="PF00591">
    <property type="entry name" value="Glycos_transf_3"/>
    <property type="match status" value="1"/>
</dbReference>
<dbReference type="Gene3D" id="3.90.1170.30">
    <property type="entry name" value="Pyrimidine nucleoside phosphorylase-like, C-terminal domain"/>
    <property type="match status" value="1"/>
</dbReference>
<evidence type="ECO:0000256" key="3">
    <source>
        <dbReference type="ARBA" id="ARBA00006915"/>
    </source>
</evidence>
<dbReference type="InterPro" id="IPR017872">
    <property type="entry name" value="Pyrmidine_PPase_CS"/>
</dbReference>